<keyword evidence="3" id="KW-1185">Reference proteome</keyword>
<reference evidence="3" key="1">
    <citation type="journal article" date="2011" name="Proc. Natl. Acad. Sci. U.S.A.">
        <title>Obligate biotrophy features unraveled by the genomic analysis of rust fungi.</title>
        <authorList>
            <person name="Duplessis S."/>
            <person name="Cuomo C.A."/>
            <person name="Lin Y.-C."/>
            <person name="Aerts A."/>
            <person name="Tisserant E."/>
            <person name="Veneault-Fourrey C."/>
            <person name="Joly D.L."/>
            <person name="Hacquard S."/>
            <person name="Amselem J."/>
            <person name="Cantarel B.L."/>
            <person name="Chiu R."/>
            <person name="Coutinho P.M."/>
            <person name="Feau N."/>
            <person name="Field M."/>
            <person name="Frey P."/>
            <person name="Gelhaye E."/>
            <person name="Goldberg J."/>
            <person name="Grabherr M.G."/>
            <person name="Kodira C.D."/>
            <person name="Kohler A."/>
            <person name="Kuees U."/>
            <person name="Lindquist E.A."/>
            <person name="Lucas S.M."/>
            <person name="Mago R."/>
            <person name="Mauceli E."/>
            <person name="Morin E."/>
            <person name="Murat C."/>
            <person name="Pangilinan J.L."/>
            <person name="Park R."/>
            <person name="Pearson M."/>
            <person name="Quesneville H."/>
            <person name="Rouhier N."/>
            <person name="Sakthikumar S."/>
            <person name="Salamov A.A."/>
            <person name="Schmutz J."/>
            <person name="Selles B."/>
            <person name="Shapiro H."/>
            <person name="Tanguay P."/>
            <person name="Tuskan G.A."/>
            <person name="Henrissat B."/>
            <person name="Van de Peer Y."/>
            <person name="Rouze P."/>
            <person name="Ellis J.G."/>
            <person name="Dodds P.N."/>
            <person name="Schein J.E."/>
            <person name="Zhong S."/>
            <person name="Hamelin R.C."/>
            <person name="Grigoriev I.V."/>
            <person name="Szabo L.J."/>
            <person name="Martin F."/>
        </authorList>
    </citation>
    <scope>NUCLEOTIDE SEQUENCE [LARGE SCALE GENOMIC DNA]</scope>
    <source>
        <strain evidence="3">98AG31 / pathotype 3-4-7</strain>
    </source>
</reference>
<dbReference type="OrthoDB" id="10306186at2759"/>
<dbReference type="EMBL" id="GL883180">
    <property type="protein sequence ID" value="EGF98280.1"/>
    <property type="molecule type" value="Genomic_DNA"/>
</dbReference>
<proteinExistence type="predicted"/>
<dbReference type="AlphaFoldDB" id="F4SAP9"/>
<dbReference type="KEGG" id="mlr:MELLADRAFT_69426"/>
<gene>
    <name evidence="2" type="ORF">MELLADRAFT_69426</name>
</gene>
<dbReference type="Proteomes" id="UP000001072">
    <property type="component" value="Unassembled WGS sequence"/>
</dbReference>
<evidence type="ECO:0000313" key="2">
    <source>
        <dbReference type="EMBL" id="EGF98280.1"/>
    </source>
</evidence>
<dbReference type="RefSeq" id="XP_007418448.1">
    <property type="nucleotide sequence ID" value="XM_007418386.1"/>
</dbReference>
<name>F4SAP9_MELLP</name>
<protein>
    <submittedName>
        <fullName evidence="2">Uncharacterized protein</fullName>
    </submittedName>
</protein>
<dbReference type="VEuPathDB" id="FungiDB:MELLADRAFT_69426"/>
<accession>F4SAP9</accession>
<evidence type="ECO:0000313" key="3">
    <source>
        <dbReference type="Proteomes" id="UP000001072"/>
    </source>
</evidence>
<sequence>MSIPNSSNYFECPDKIRDELACKVCWLCNSFNSPKATPETNPNRLMHPPTSTPPSLRSQKRLGLNPQGQLMTHRRKSHLAQAQRTIKAAMQNKRRSEFRDLREALYLISTYSGPYLQSPDEKKKAARYLRTQNLGAEFVKELDDNVRWEWLNSQVDRQSMHTLV</sequence>
<dbReference type="GeneID" id="18931237"/>
<dbReference type="InParanoid" id="F4SAP9"/>
<evidence type="ECO:0000256" key="1">
    <source>
        <dbReference type="SAM" id="MobiDB-lite"/>
    </source>
</evidence>
<dbReference type="HOGENOM" id="CLU_1619407_0_0_1"/>
<feature type="region of interest" description="Disordered" evidence="1">
    <location>
        <begin position="36"/>
        <end position="60"/>
    </location>
</feature>
<organism evidence="3">
    <name type="scientific">Melampsora larici-populina (strain 98AG31 / pathotype 3-4-7)</name>
    <name type="common">Poplar leaf rust fungus</name>
    <dbReference type="NCBI Taxonomy" id="747676"/>
    <lineage>
        <taxon>Eukaryota</taxon>
        <taxon>Fungi</taxon>
        <taxon>Dikarya</taxon>
        <taxon>Basidiomycota</taxon>
        <taxon>Pucciniomycotina</taxon>
        <taxon>Pucciniomycetes</taxon>
        <taxon>Pucciniales</taxon>
        <taxon>Melampsoraceae</taxon>
        <taxon>Melampsora</taxon>
    </lineage>
</organism>